<keyword evidence="2" id="KW-0812">Transmembrane</keyword>
<dbReference type="KEGG" id="bor:COCMIDRAFT_36815"/>
<dbReference type="HOGENOM" id="CLU_2498611_0_0_1"/>
<sequence length="102" mass="10924">MLPYTSAAPLIKRDEGYLLPKPVIILLIIIGAGLLVCVGFAVHSAFGFRSNGNGMKNMGSEQMEYMTAVRGRNLAVMMAQGQRSRMEGAGPGGVRMGESVYD</sequence>
<keyword evidence="4" id="KW-1185">Reference proteome</keyword>
<gene>
    <name evidence="3" type="ORF">COCMIDRAFT_36815</name>
</gene>
<dbReference type="RefSeq" id="XP_007688031.1">
    <property type="nucleotide sequence ID" value="XM_007689841.1"/>
</dbReference>
<protein>
    <submittedName>
        <fullName evidence="3">Uncharacterized protein</fullName>
    </submittedName>
</protein>
<feature type="region of interest" description="Disordered" evidence="1">
    <location>
        <begin position="82"/>
        <end position="102"/>
    </location>
</feature>
<evidence type="ECO:0000313" key="3">
    <source>
        <dbReference type="EMBL" id="EUC45433.1"/>
    </source>
</evidence>
<evidence type="ECO:0000256" key="2">
    <source>
        <dbReference type="SAM" id="Phobius"/>
    </source>
</evidence>
<accession>W6Z6J7</accession>
<dbReference type="GeneID" id="19123117"/>
<keyword evidence="2" id="KW-1133">Transmembrane helix</keyword>
<keyword evidence="2" id="KW-0472">Membrane</keyword>
<organism evidence="3 4">
    <name type="scientific">Bipolaris oryzae ATCC 44560</name>
    <dbReference type="NCBI Taxonomy" id="930090"/>
    <lineage>
        <taxon>Eukaryota</taxon>
        <taxon>Fungi</taxon>
        <taxon>Dikarya</taxon>
        <taxon>Ascomycota</taxon>
        <taxon>Pezizomycotina</taxon>
        <taxon>Dothideomycetes</taxon>
        <taxon>Pleosporomycetidae</taxon>
        <taxon>Pleosporales</taxon>
        <taxon>Pleosporineae</taxon>
        <taxon>Pleosporaceae</taxon>
        <taxon>Bipolaris</taxon>
    </lineage>
</organism>
<name>W6Z6J7_COCMI</name>
<reference evidence="3 4" key="1">
    <citation type="journal article" date="2013" name="PLoS Genet.">
        <title>Comparative genome structure, secondary metabolite, and effector coding capacity across Cochliobolus pathogens.</title>
        <authorList>
            <person name="Condon B.J."/>
            <person name="Leng Y."/>
            <person name="Wu D."/>
            <person name="Bushley K.E."/>
            <person name="Ohm R.A."/>
            <person name="Otillar R."/>
            <person name="Martin J."/>
            <person name="Schackwitz W."/>
            <person name="Grimwood J."/>
            <person name="MohdZainudin N."/>
            <person name="Xue C."/>
            <person name="Wang R."/>
            <person name="Manning V.A."/>
            <person name="Dhillon B."/>
            <person name="Tu Z.J."/>
            <person name="Steffenson B.J."/>
            <person name="Salamov A."/>
            <person name="Sun H."/>
            <person name="Lowry S."/>
            <person name="LaButti K."/>
            <person name="Han J."/>
            <person name="Copeland A."/>
            <person name="Lindquist E."/>
            <person name="Barry K."/>
            <person name="Schmutz J."/>
            <person name="Baker S.E."/>
            <person name="Ciuffetti L.M."/>
            <person name="Grigoriev I.V."/>
            <person name="Zhong S."/>
            <person name="Turgeon B.G."/>
        </authorList>
    </citation>
    <scope>NUCLEOTIDE SEQUENCE [LARGE SCALE GENOMIC DNA]</scope>
    <source>
        <strain evidence="3 4">ATCC 44560</strain>
    </source>
</reference>
<dbReference type="OrthoDB" id="4159814at2759"/>
<evidence type="ECO:0000313" key="4">
    <source>
        <dbReference type="Proteomes" id="UP000054032"/>
    </source>
</evidence>
<dbReference type="Proteomes" id="UP000054032">
    <property type="component" value="Unassembled WGS sequence"/>
</dbReference>
<dbReference type="EMBL" id="KI963984">
    <property type="protein sequence ID" value="EUC45433.1"/>
    <property type="molecule type" value="Genomic_DNA"/>
</dbReference>
<dbReference type="eggNOG" id="ENOG502TFYI">
    <property type="taxonomic scope" value="Eukaryota"/>
</dbReference>
<evidence type="ECO:0000256" key="1">
    <source>
        <dbReference type="SAM" id="MobiDB-lite"/>
    </source>
</evidence>
<proteinExistence type="predicted"/>
<dbReference type="AlphaFoldDB" id="W6Z6J7"/>
<feature type="transmembrane region" description="Helical" evidence="2">
    <location>
        <begin position="23"/>
        <end position="48"/>
    </location>
</feature>